<dbReference type="HAMAP" id="MF_00115">
    <property type="entry name" value="MscL"/>
    <property type="match status" value="1"/>
</dbReference>
<keyword evidence="7 9" id="KW-0472">Membrane</keyword>
<keyword evidence="2 9" id="KW-0813">Transport</keyword>
<evidence type="ECO:0000313" key="11">
    <source>
        <dbReference type="Proteomes" id="UP000236394"/>
    </source>
</evidence>
<dbReference type="Gene3D" id="1.10.1200.120">
    <property type="entry name" value="Large-conductance mechanosensitive channel, MscL, domain 1"/>
    <property type="match status" value="1"/>
</dbReference>
<comment type="caution">
    <text evidence="10">The sequence shown here is derived from an EMBL/GenBank/DDBJ whole genome shotgun (WGS) entry which is preliminary data.</text>
</comment>
<evidence type="ECO:0000256" key="5">
    <source>
        <dbReference type="ARBA" id="ARBA00022989"/>
    </source>
</evidence>
<dbReference type="SUPFAM" id="SSF81330">
    <property type="entry name" value="Gated mechanosensitive channel"/>
    <property type="match status" value="1"/>
</dbReference>
<keyword evidence="4 9" id="KW-0812">Transmembrane</keyword>
<comment type="similarity">
    <text evidence="9">Belongs to the MscL family.</text>
</comment>
<evidence type="ECO:0000256" key="4">
    <source>
        <dbReference type="ARBA" id="ARBA00022692"/>
    </source>
</evidence>
<dbReference type="RefSeq" id="WP_012993596.1">
    <property type="nucleotide sequence ID" value="NZ_NBZD01000001.1"/>
</dbReference>
<dbReference type="NCBIfam" id="TIGR00220">
    <property type="entry name" value="mscL"/>
    <property type="match status" value="1"/>
</dbReference>
<organism evidence="10 11">
    <name type="scientific">Mageeibacillus indolicus</name>
    <dbReference type="NCBI Taxonomy" id="884684"/>
    <lineage>
        <taxon>Bacteria</taxon>
        <taxon>Bacillati</taxon>
        <taxon>Bacillota</taxon>
        <taxon>Clostridia</taxon>
        <taxon>Eubacteriales</taxon>
        <taxon>Oscillospiraceae</taxon>
        <taxon>Mageeibacillus</taxon>
    </lineage>
</organism>
<evidence type="ECO:0000313" key="10">
    <source>
        <dbReference type="EMBL" id="PNH19516.1"/>
    </source>
</evidence>
<reference evidence="11" key="1">
    <citation type="submission" date="2017-04" db="EMBL/GenBank/DDBJ databases">
        <authorList>
            <person name="Bumgarner R.E."/>
            <person name="Fredricks D.N."/>
            <person name="Srinivasan S."/>
        </authorList>
    </citation>
    <scope>NUCLEOTIDE SEQUENCE [LARGE SCALE GENOMIC DNA]</scope>
    <source>
        <strain evidence="11">KA00405</strain>
    </source>
</reference>
<comment type="subunit">
    <text evidence="9">Homopentamer.</text>
</comment>
<evidence type="ECO:0000256" key="8">
    <source>
        <dbReference type="ARBA" id="ARBA00023303"/>
    </source>
</evidence>
<dbReference type="PANTHER" id="PTHR30266:SF2">
    <property type="entry name" value="LARGE-CONDUCTANCE MECHANOSENSITIVE CHANNEL"/>
    <property type="match status" value="1"/>
</dbReference>
<dbReference type="Pfam" id="PF01741">
    <property type="entry name" value="MscL"/>
    <property type="match status" value="1"/>
</dbReference>
<evidence type="ECO:0000256" key="3">
    <source>
        <dbReference type="ARBA" id="ARBA00022475"/>
    </source>
</evidence>
<keyword evidence="5 9" id="KW-1133">Transmembrane helix</keyword>
<protein>
    <recommendedName>
        <fullName evidence="9">Large-conductance mechanosensitive channel</fullName>
    </recommendedName>
</protein>
<evidence type="ECO:0000256" key="6">
    <source>
        <dbReference type="ARBA" id="ARBA00023065"/>
    </source>
</evidence>
<evidence type="ECO:0000256" key="2">
    <source>
        <dbReference type="ARBA" id="ARBA00022448"/>
    </source>
</evidence>
<feature type="transmembrane region" description="Helical" evidence="9">
    <location>
        <begin position="41"/>
        <end position="58"/>
    </location>
</feature>
<keyword evidence="8 9" id="KW-0407">Ion channel</keyword>
<feature type="transmembrane region" description="Helical" evidence="9">
    <location>
        <begin position="79"/>
        <end position="100"/>
    </location>
</feature>
<keyword evidence="6 9" id="KW-0406">Ion transport</keyword>
<sequence length="138" mass="14948">MKKFINEFKSFIMRGSVIDMAVGIVVGAAFTTVINSVVKDIINPVIGFILAGIDFANLKAVLASAEGAKPEIAITYGNLINAIINFIIVAFVLFIVLKIYNKAKSVLEHQQEATENAKPATPSDNELLAAILDELKKR</sequence>
<dbReference type="InterPro" id="IPR037673">
    <property type="entry name" value="MSC/AndL"/>
</dbReference>
<dbReference type="NCBIfam" id="NF001843">
    <property type="entry name" value="PRK00567.1-4"/>
    <property type="match status" value="1"/>
</dbReference>
<accession>A0A2J8B447</accession>
<dbReference type="PANTHER" id="PTHR30266">
    <property type="entry name" value="MECHANOSENSITIVE CHANNEL MSCL"/>
    <property type="match status" value="1"/>
</dbReference>
<dbReference type="AlphaFoldDB" id="A0A2J8B447"/>
<dbReference type="InterPro" id="IPR001185">
    <property type="entry name" value="MS_channel"/>
</dbReference>
<dbReference type="Proteomes" id="UP000236394">
    <property type="component" value="Unassembled WGS sequence"/>
</dbReference>
<proteinExistence type="inferred from homology"/>
<dbReference type="EMBL" id="NBZD01000001">
    <property type="protein sequence ID" value="PNH19516.1"/>
    <property type="molecule type" value="Genomic_DNA"/>
</dbReference>
<evidence type="ECO:0000256" key="1">
    <source>
        <dbReference type="ARBA" id="ARBA00004141"/>
    </source>
</evidence>
<dbReference type="OMA" id="QFIMRGN"/>
<evidence type="ECO:0000256" key="7">
    <source>
        <dbReference type="ARBA" id="ARBA00023136"/>
    </source>
</evidence>
<keyword evidence="3 9" id="KW-1003">Cell membrane</keyword>
<dbReference type="InterPro" id="IPR036019">
    <property type="entry name" value="MscL_channel"/>
</dbReference>
<dbReference type="GO" id="GO:0008381">
    <property type="term" value="F:mechanosensitive monoatomic ion channel activity"/>
    <property type="evidence" value="ECO:0007669"/>
    <property type="project" value="UniProtKB-UniRule"/>
</dbReference>
<dbReference type="GO" id="GO:0005886">
    <property type="term" value="C:plasma membrane"/>
    <property type="evidence" value="ECO:0007669"/>
    <property type="project" value="UniProtKB-SubCell"/>
</dbReference>
<gene>
    <name evidence="9" type="primary">mscL</name>
    <name evidence="10" type="ORF">B7R76_01115</name>
</gene>
<evidence type="ECO:0000256" key="9">
    <source>
        <dbReference type="HAMAP-Rule" id="MF_00115"/>
    </source>
</evidence>
<feature type="transmembrane region" description="Helical" evidence="9">
    <location>
        <begin position="12"/>
        <end position="35"/>
    </location>
</feature>
<name>A0A2J8B447_9FIRM</name>
<comment type="function">
    <text evidence="9">Channel that opens in response to stretch forces in the membrane lipid bilayer. May participate in the regulation of osmotic pressure changes within the cell.</text>
</comment>
<comment type="subcellular location">
    <subcellularLocation>
        <location evidence="9">Cell membrane</location>
        <topology evidence="9">Multi-pass membrane protein</topology>
    </subcellularLocation>
    <subcellularLocation>
        <location evidence="1">Membrane</location>
        <topology evidence="1">Multi-pass membrane protein</topology>
    </subcellularLocation>
</comment>
<dbReference type="PRINTS" id="PR01264">
    <property type="entry name" value="MECHCHANNEL"/>
</dbReference>